<dbReference type="AlphaFoldDB" id="A0A1W1E6B9"/>
<dbReference type="EMBL" id="FPIA01000120">
    <property type="protein sequence ID" value="SFV89087.1"/>
    <property type="molecule type" value="Genomic_DNA"/>
</dbReference>
<evidence type="ECO:0000259" key="5">
    <source>
        <dbReference type="Pfam" id="PF00149"/>
    </source>
</evidence>
<evidence type="ECO:0000256" key="1">
    <source>
        <dbReference type="ARBA" id="ARBA00022723"/>
    </source>
</evidence>
<proteinExistence type="inferred from homology"/>
<keyword evidence="1" id="KW-0479">Metal-binding</keyword>
<organism evidence="7">
    <name type="scientific">hydrothermal vent metagenome</name>
    <dbReference type="NCBI Taxonomy" id="652676"/>
    <lineage>
        <taxon>unclassified sequences</taxon>
        <taxon>metagenomes</taxon>
        <taxon>ecological metagenomes</taxon>
    </lineage>
</organism>
<comment type="similarity">
    <text evidence="4">Belongs to the cyclic nucleotide phosphodiesterase class-III family.</text>
</comment>
<gene>
    <name evidence="7" type="ORF">MNB_SUP05-SYMBIONT-7-108</name>
    <name evidence="6" type="ORF">MNB_SUP05-SYMBIONT-7-501</name>
</gene>
<keyword evidence="2 7" id="KW-0378">Hydrolase</keyword>
<dbReference type="GO" id="GO:0004114">
    <property type="term" value="F:3',5'-cyclic-nucleotide phosphodiesterase activity"/>
    <property type="evidence" value="ECO:0007669"/>
    <property type="project" value="UniProtKB-EC"/>
</dbReference>
<evidence type="ECO:0000256" key="4">
    <source>
        <dbReference type="ARBA" id="ARBA00025742"/>
    </source>
</evidence>
<protein>
    <submittedName>
        <fullName evidence="7">3',5'-cyclic-nucleotide phosphodiesterase</fullName>
        <ecNumber evidence="7">3.1.4.17</ecNumber>
    </submittedName>
</protein>
<dbReference type="SUPFAM" id="SSF56300">
    <property type="entry name" value="Metallo-dependent phosphatases"/>
    <property type="match status" value="1"/>
</dbReference>
<evidence type="ECO:0000256" key="3">
    <source>
        <dbReference type="ARBA" id="ARBA00023004"/>
    </source>
</evidence>
<keyword evidence="3" id="KW-0408">Iron</keyword>
<dbReference type="EMBL" id="FPIA01000163">
    <property type="protein sequence ID" value="SFV89502.1"/>
    <property type="molecule type" value="Genomic_DNA"/>
</dbReference>
<dbReference type="PANTHER" id="PTHR42988:SF2">
    <property type="entry name" value="CYCLIC NUCLEOTIDE PHOSPHODIESTERASE CBUA0032-RELATED"/>
    <property type="match status" value="1"/>
</dbReference>
<dbReference type="GO" id="GO:0046872">
    <property type="term" value="F:metal ion binding"/>
    <property type="evidence" value="ECO:0007669"/>
    <property type="project" value="UniProtKB-KW"/>
</dbReference>
<name>A0A1W1E6B9_9ZZZZ</name>
<reference evidence="7" key="1">
    <citation type="submission" date="2016-10" db="EMBL/GenBank/DDBJ databases">
        <authorList>
            <person name="de Groot N.N."/>
        </authorList>
    </citation>
    <scope>NUCLEOTIDE SEQUENCE</scope>
</reference>
<dbReference type="InterPro" id="IPR029052">
    <property type="entry name" value="Metallo-depent_PP-like"/>
</dbReference>
<sequence length="234" mass="26194">MAPNFIQISDCHIDDNPQSMGVDTHQNLARIINEITPIKSDALLISGDLTHNGTPDSYAKLKELLTPVQSDIFVIKGNHDSDNLMTLFSECLFKKISLGKWDIISIDSVQANKTSGYLSKNALFALDDQLNQSTADFVIVMLHHPIVPMNSTWDDALSLENPQDLLAVLDKHAKIRAVLFGHAHESAEFNRQDLKIIACPSTAVQFTDEKRIGFNDYTLNDDGRLECETRWITQ</sequence>
<evidence type="ECO:0000256" key="2">
    <source>
        <dbReference type="ARBA" id="ARBA00022801"/>
    </source>
</evidence>
<dbReference type="Pfam" id="PF00149">
    <property type="entry name" value="Metallophos"/>
    <property type="match status" value="1"/>
</dbReference>
<dbReference type="PANTHER" id="PTHR42988">
    <property type="entry name" value="PHOSPHOHYDROLASE"/>
    <property type="match status" value="1"/>
</dbReference>
<dbReference type="InterPro" id="IPR050884">
    <property type="entry name" value="CNP_phosphodiesterase-III"/>
</dbReference>
<evidence type="ECO:0000313" key="6">
    <source>
        <dbReference type="EMBL" id="SFV89087.1"/>
    </source>
</evidence>
<dbReference type="EC" id="3.1.4.17" evidence="7"/>
<dbReference type="InterPro" id="IPR004843">
    <property type="entry name" value="Calcineurin-like_PHP"/>
</dbReference>
<dbReference type="Gene3D" id="3.60.21.10">
    <property type="match status" value="1"/>
</dbReference>
<accession>A0A1W1E6B9</accession>
<feature type="domain" description="Calcineurin-like phosphoesterase" evidence="5">
    <location>
        <begin position="5"/>
        <end position="185"/>
    </location>
</feature>
<evidence type="ECO:0000313" key="7">
    <source>
        <dbReference type="EMBL" id="SFV89502.1"/>
    </source>
</evidence>